<organism evidence="1 2">
    <name type="scientific">Bacteroides caecimuris</name>
    <dbReference type="NCBI Taxonomy" id="1796613"/>
    <lineage>
        <taxon>Bacteria</taxon>
        <taxon>Pseudomonadati</taxon>
        <taxon>Bacteroidota</taxon>
        <taxon>Bacteroidia</taxon>
        <taxon>Bacteroidales</taxon>
        <taxon>Bacteroidaceae</taxon>
        <taxon>Bacteroides</taxon>
    </lineage>
</organism>
<dbReference type="RefSeq" id="WP_136000275.1">
    <property type="nucleotide sequence ID" value="NZ_CAQOQR010000176.1"/>
</dbReference>
<proteinExistence type="predicted"/>
<accession>A0A4S2CI18</accession>
<dbReference type="NCBIfam" id="TIGR01200">
    <property type="entry name" value="GLPGLI"/>
    <property type="match status" value="1"/>
</dbReference>
<sequence length="283" mass="33106">MKECILIISFCALFAATIKAQSPIIPISRSTKDMAIVDSARIRVWYALNALDISNSNTYDDLQRLEIGNHVSKYYSFFVFNSDSLVTEWSNSNRKAQGAPIRLGPKGKIDCWNEYQYSEYFKDLSLNTFTEYSRMPGFLQNMNSQYTEEMPVQNWEIGKDTLTILGYSCQQATCLFRGREYTVWFSMDIPLANGPWKFGGLPGLILKVSDKDNLFNFECIKIEYFKRKIPIRRYKDYNKYRRRQRTDVLKIQREANENFAKVAGLKVRGTFPTRKPHHYMELE</sequence>
<evidence type="ECO:0000313" key="1">
    <source>
        <dbReference type="EMBL" id="TGY28147.1"/>
    </source>
</evidence>
<protein>
    <submittedName>
        <fullName evidence="1">GLPGLI family protein</fullName>
    </submittedName>
</protein>
<dbReference type="Pfam" id="PF22252">
    <property type="entry name" value="PNGase_F-II_N"/>
    <property type="match status" value="1"/>
</dbReference>
<dbReference type="EMBL" id="SRYX01000076">
    <property type="protein sequence ID" value="TGY28147.1"/>
    <property type="molecule type" value="Genomic_DNA"/>
</dbReference>
<name>A0A4S2CI18_9BACE</name>
<dbReference type="Proteomes" id="UP000309566">
    <property type="component" value="Unassembled WGS sequence"/>
</dbReference>
<gene>
    <name evidence="1" type="ORF">E5353_15390</name>
</gene>
<dbReference type="AlphaFoldDB" id="A0A4S2CI18"/>
<evidence type="ECO:0000313" key="2">
    <source>
        <dbReference type="Proteomes" id="UP000309566"/>
    </source>
</evidence>
<reference evidence="1 2" key="1">
    <citation type="submission" date="2019-04" db="EMBL/GenBank/DDBJ databases">
        <title>Microbes associate with the intestines of laboratory mice.</title>
        <authorList>
            <person name="Navarre W."/>
            <person name="Wong E."/>
            <person name="Huang K."/>
            <person name="Tropini C."/>
            <person name="Ng K."/>
            <person name="Yu B."/>
        </authorList>
    </citation>
    <scope>NUCLEOTIDE SEQUENCE [LARGE SCALE GENOMIC DNA]</scope>
    <source>
        <strain evidence="1 2">NM63_1-25</strain>
    </source>
</reference>
<dbReference type="InterPro" id="IPR005901">
    <property type="entry name" value="GLPGLI"/>
</dbReference>
<comment type="caution">
    <text evidence="1">The sequence shown here is derived from an EMBL/GenBank/DDBJ whole genome shotgun (WGS) entry which is preliminary data.</text>
</comment>